<evidence type="ECO:0000313" key="2">
    <source>
        <dbReference type="Proteomes" id="UP000005239"/>
    </source>
</evidence>
<accession>A0A2A6C1K0</accession>
<dbReference type="PANTHER" id="PTHR45830:SF15">
    <property type="entry name" value="SERPENTINE RECEPTOR, CLASS I"/>
    <property type="match status" value="1"/>
</dbReference>
<reference evidence="2" key="1">
    <citation type="journal article" date="2008" name="Nat. Genet.">
        <title>The Pristionchus pacificus genome provides a unique perspective on nematode lifestyle and parasitism.</title>
        <authorList>
            <person name="Dieterich C."/>
            <person name="Clifton S.W."/>
            <person name="Schuster L.N."/>
            <person name="Chinwalla A."/>
            <person name="Delehaunty K."/>
            <person name="Dinkelacker I."/>
            <person name="Fulton L."/>
            <person name="Fulton R."/>
            <person name="Godfrey J."/>
            <person name="Minx P."/>
            <person name="Mitreva M."/>
            <person name="Roeseler W."/>
            <person name="Tian H."/>
            <person name="Witte H."/>
            <person name="Yang S.P."/>
            <person name="Wilson R.K."/>
            <person name="Sommer R.J."/>
        </authorList>
    </citation>
    <scope>NUCLEOTIDE SEQUENCE [LARGE SCALE GENOMIC DNA]</scope>
    <source>
        <strain evidence="2">PS312</strain>
    </source>
</reference>
<keyword evidence="2" id="KW-1185">Reference proteome</keyword>
<dbReference type="InterPro" id="IPR019422">
    <property type="entry name" value="7TM_GPCR_serpentine_rcpt_Srh"/>
</dbReference>
<sequence length="353" mass="40520">MSQSLGYGLHIDRDFSIDALNIAQYIYAGFALLFIHPLAFFLILKKTALLQRELKVCYFINQVQLAAHDVWGLLLYQLHPLLPYPVMHCSGFACGKGWIGAGVCMAIEASFTVHSMMLIIATLHFMTQRVLEQGSRLKLGQIGTYLFLLFLYLFLLLNVVGCALFARDSPDWERILRSTPDLSWLSNLHGVIIIFGELRNIGPFQYQVFMIFASILVMLPVRLSLVSIAIRALKRKKSSLQNLSDRTQHMQERLVSVLVRQTGMLSVFYIYPQMVIFIFIYLPPEWLPQFVTASIRLLCMPLYTLNSLIQFIILLMTNERFIRDLRGFRKGSNRIEVTRLAHTTTSRFTTLTP</sequence>
<organism evidence="1 2">
    <name type="scientific">Pristionchus pacificus</name>
    <name type="common">Parasitic nematode worm</name>
    <dbReference type="NCBI Taxonomy" id="54126"/>
    <lineage>
        <taxon>Eukaryota</taxon>
        <taxon>Metazoa</taxon>
        <taxon>Ecdysozoa</taxon>
        <taxon>Nematoda</taxon>
        <taxon>Chromadorea</taxon>
        <taxon>Rhabditida</taxon>
        <taxon>Rhabditina</taxon>
        <taxon>Diplogasteromorpha</taxon>
        <taxon>Diplogasteroidea</taxon>
        <taxon>Neodiplogasteridae</taxon>
        <taxon>Pristionchus</taxon>
    </lineage>
</organism>
<dbReference type="AlphaFoldDB" id="A0A2A6C1K0"/>
<reference evidence="1" key="2">
    <citation type="submission" date="2022-06" db="UniProtKB">
        <authorList>
            <consortium name="EnsemblMetazoa"/>
        </authorList>
    </citation>
    <scope>IDENTIFICATION</scope>
    <source>
        <strain evidence="1">PS312</strain>
    </source>
</reference>
<name>A0A2A6C1K0_PRIPA</name>
<proteinExistence type="predicted"/>
<accession>A0A8R1YG32</accession>
<evidence type="ECO:0000313" key="1">
    <source>
        <dbReference type="EnsemblMetazoa" id="PPA09448.1"/>
    </source>
</evidence>
<dbReference type="PANTHER" id="PTHR45830">
    <property type="entry name" value="SERPENTINE RECEPTOR, CLASS I"/>
    <property type="match status" value="1"/>
</dbReference>
<dbReference type="Proteomes" id="UP000005239">
    <property type="component" value="Unassembled WGS sequence"/>
</dbReference>
<dbReference type="Pfam" id="PF10318">
    <property type="entry name" value="7TM_GPCR_Srh"/>
    <property type="match status" value="1"/>
</dbReference>
<dbReference type="EnsemblMetazoa" id="PPA09448.1">
    <property type="protein sequence ID" value="PPA09448.1"/>
    <property type="gene ID" value="WBGene00099002"/>
</dbReference>
<gene>
    <name evidence="1" type="primary">WBGene00099002</name>
</gene>
<protein>
    <submittedName>
        <fullName evidence="1">G protein-coupled receptor</fullName>
    </submittedName>
</protein>